<organism evidence="2 3">
    <name type="scientific">Gramella jeungdoensis</name>
    <dbReference type="NCBI Taxonomy" id="708091"/>
    <lineage>
        <taxon>Bacteria</taxon>
        <taxon>Pseudomonadati</taxon>
        <taxon>Bacteroidota</taxon>
        <taxon>Flavobacteriia</taxon>
        <taxon>Flavobacteriales</taxon>
        <taxon>Flavobacteriaceae</taxon>
        <taxon>Christiangramia</taxon>
    </lineage>
</organism>
<comment type="caution">
    <text evidence="2">The sequence shown here is derived from an EMBL/GenBank/DDBJ whole genome shotgun (WGS) entry which is preliminary data.</text>
</comment>
<dbReference type="InterPro" id="IPR029058">
    <property type="entry name" value="AB_hydrolase_fold"/>
</dbReference>
<evidence type="ECO:0000313" key="2">
    <source>
        <dbReference type="EMBL" id="MCM8568097.1"/>
    </source>
</evidence>
<dbReference type="EMBL" id="JAMSCK010000001">
    <property type="protein sequence ID" value="MCM8568097.1"/>
    <property type="molecule type" value="Genomic_DNA"/>
</dbReference>
<dbReference type="RefSeq" id="WP_252110501.1">
    <property type="nucleotide sequence ID" value="NZ_JAMSCK010000001.1"/>
</dbReference>
<keyword evidence="2" id="KW-0378">Hydrolase</keyword>
<evidence type="ECO:0000259" key="1">
    <source>
        <dbReference type="Pfam" id="PF12146"/>
    </source>
</evidence>
<protein>
    <submittedName>
        <fullName evidence="2">Alpha/beta hydrolase</fullName>
    </submittedName>
</protein>
<dbReference type="Gene3D" id="3.40.50.1820">
    <property type="entry name" value="alpha/beta hydrolase"/>
    <property type="match status" value="1"/>
</dbReference>
<feature type="domain" description="Serine aminopeptidase S33" evidence="1">
    <location>
        <begin position="75"/>
        <end position="272"/>
    </location>
</feature>
<accession>A0ABT0YXA4</accession>
<evidence type="ECO:0000313" key="3">
    <source>
        <dbReference type="Proteomes" id="UP001155077"/>
    </source>
</evidence>
<gene>
    <name evidence="2" type="ORF">NE848_01835</name>
</gene>
<dbReference type="SUPFAM" id="SSF53474">
    <property type="entry name" value="alpha/beta-Hydrolases"/>
    <property type="match status" value="1"/>
</dbReference>
<dbReference type="Proteomes" id="UP001155077">
    <property type="component" value="Unassembled WGS sequence"/>
</dbReference>
<dbReference type="PANTHER" id="PTHR43265:SF1">
    <property type="entry name" value="ESTERASE ESTD"/>
    <property type="match status" value="1"/>
</dbReference>
<dbReference type="InterPro" id="IPR053145">
    <property type="entry name" value="AB_hydrolase_Est10"/>
</dbReference>
<dbReference type="PANTHER" id="PTHR43265">
    <property type="entry name" value="ESTERASE ESTD"/>
    <property type="match status" value="1"/>
</dbReference>
<reference evidence="2" key="1">
    <citation type="submission" date="2022-06" db="EMBL/GenBank/DDBJ databases">
        <title>Gramella sediminis sp. nov., isolated from deep-sea sediment of the Indian Ocean.</title>
        <authorList>
            <person name="Yang L."/>
        </authorList>
    </citation>
    <scope>NUCLEOTIDE SEQUENCE</scope>
    <source>
        <strain evidence="2">HMD3159</strain>
    </source>
</reference>
<dbReference type="InterPro" id="IPR022742">
    <property type="entry name" value="Hydrolase_4"/>
</dbReference>
<dbReference type="Pfam" id="PF12146">
    <property type="entry name" value="Hydrolase_4"/>
    <property type="match status" value="1"/>
</dbReference>
<proteinExistence type="predicted"/>
<name>A0ABT0YXA4_9FLAO</name>
<keyword evidence="3" id="KW-1185">Reference proteome</keyword>
<sequence>MKSYFVAGLLLIFFQLGKAQESKFIEEELQINQAIEGSLTTPNSTEAQSLVIFIQGSGPTDRNGNQPMMKNDGIKKIAHQLAENGIASFRFDKRIFKMNELKIKEKDLRFNDFVKDTKDILKYFDESDRFDNLIVAGHSQGSLVGILVSEDLADAFISLAGAGQPIDNIIVEQVQKMAPPLAENARVAFDEIRENGRTTNYSPMLESMFKPSIQPFMQSWMSYDPAKEIAKLDIPVLIINGSADIQVEIKEAEMLKNANEDAQLVIIENMNHIFRKIESEDRLVNTKSYNEPNQPLHPELIPVITEFIKEVE</sequence>
<dbReference type="GO" id="GO:0016787">
    <property type="term" value="F:hydrolase activity"/>
    <property type="evidence" value="ECO:0007669"/>
    <property type="project" value="UniProtKB-KW"/>
</dbReference>